<dbReference type="SUPFAM" id="SSF116726">
    <property type="entry name" value="TrkA C-terminal domain-like"/>
    <property type="match status" value="2"/>
</dbReference>
<dbReference type="PRINTS" id="PR00335">
    <property type="entry name" value="KUPTAKETRKA"/>
</dbReference>
<evidence type="ECO:0000256" key="2">
    <source>
        <dbReference type="ARBA" id="ARBA00022538"/>
    </source>
</evidence>
<dbReference type="PROSITE" id="PS51201">
    <property type="entry name" value="RCK_N"/>
    <property type="match status" value="2"/>
</dbReference>
<keyword evidence="3" id="KW-0630">Potassium</keyword>
<name>A0A381WE88_9ZZZZ</name>
<dbReference type="Pfam" id="PF02254">
    <property type="entry name" value="TrkA_N"/>
    <property type="match status" value="2"/>
</dbReference>
<feature type="domain" description="RCK N-terminal" evidence="6">
    <location>
        <begin position="1"/>
        <end position="118"/>
    </location>
</feature>
<gene>
    <name evidence="8" type="ORF">METZ01_LOCUS103097</name>
</gene>
<feature type="domain" description="RCK C-terminal" evidence="7">
    <location>
        <begin position="143"/>
        <end position="227"/>
    </location>
</feature>
<dbReference type="NCBIfam" id="NF007032">
    <property type="entry name" value="PRK09496.1-4"/>
    <property type="match status" value="1"/>
</dbReference>
<evidence type="ECO:0000256" key="1">
    <source>
        <dbReference type="ARBA" id="ARBA00022448"/>
    </source>
</evidence>
<dbReference type="AlphaFoldDB" id="A0A381WE88"/>
<evidence type="ECO:0000256" key="3">
    <source>
        <dbReference type="ARBA" id="ARBA00022958"/>
    </source>
</evidence>
<reference evidence="8" key="1">
    <citation type="submission" date="2018-05" db="EMBL/GenBank/DDBJ databases">
        <authorList>
            <person name="Lanie J.A."/>
            <person name="Ng W.-L."/>
            <person name="Kazmierczak K.M."/>
            <person name="Andrzejewski T.M."/>
            <person name="Davidsen T.M."/>
            <person name="Wayne K.J."/>
            <person name="Tettelin H."/>
            <person name="Glass J.I."/>
            <person name="Rusch D."/>
            <person name="Podicherti R."/>
            <person name="Tsui H.-C.T."/>
            <person name="Winkler M.E."/>
        </authorList>
    </citation>
    <scope>NUCLEOTIDE SEQUENCE</scope>
</reference>
<dbReference type="NCBIfam" id="NF007030">
    <property type="entry name" value="PRK09496.1-1"/>
    <property type="match status" value="1"/>
</dbReference>
<dbReference type="Pfam" id="PF02080">
    <property type="entry name" value="TrkA_C"/>
    <property type="match status" value="2"/>
</dbReference>
<evidence type="ECO:0000313" key="8">
    <source>
        <dbReference type="EMBL" id="SVA50243.1"/>
    </source>
</evidence>
<evidence type="ECO:0000256" key="5">
    <source>
        <dbReference type="ARBA" id="ARBA00023065"/>
    </source>
</evidence>
<dbReference type="PANTHER" id="PTHR43833">
    <property type="entry name" value="POTASSIUM CHANNEL PROTEIN 2-RELATED-RELATED"/>
    <property type="match status" value="1"/>
</dbReference>
<proteinExistence type="predicted"/>
<dbReference type="InterPro" id="IPR006037">
    <property type="entry name" value="RCK_C"/>
</dbReference>
<dbReference type="Gene3D" id="3.30.70.1450">
    <property type="entry name" value="Regulator of K+ conductance, C-terminal domain"/>
    <property type="match status" value="2"/>
</dbReference>
<evidence type="ECO:0000256" key="4">
    <source>
        <dbReference type="ARBA" id="ARBA00023027"/>
    </source>
</evidence>
<feature type="domain" description="RCK C-terminal" evidence="7">
    <location>
        <begin position="368"/>
        <end position="453"/>
    </location>
</feature>
<feature type="domain" description="RCK N-terminal" evidence="6">
    <location>
        <begin position="232"/>
        <end position="348"/>
    </location>
</feature>
<dbReference type="NCBIfam" id="NF007031">
    <property type="entry name" value="PRK09496.1-2"/>
    <property type="match status" value="1"/>
</dbReference>
<dbReference type="NCBIfam" id="NF007039">
    <property type="entry name" value="PRK09496.3-2"/>
    <property type="match status" value="1"/>
</dbReference>
<accession>A0A381WE88</accession>
<dbReference type="EMBL" id="UINC01011377">
    <property type="protein sequence ID" value="SVA50243.1"/>
    <property type="molecule type" value="Genomic_DNA"/>
</dbReference>
<dbReference type="GO" id="GO:0015079">
    <property type="term" value="F:potassium ion transmembrane transporter activity"/>
    <property type="evidence" value="ECO:0007669"/>
    <property type="project" value="InterPro"/>
</dbReference>
<evidence type="ECO:0000259" key="6">
    <source>
        <dbReference type="PROSITE" id="PS51201"/>
    </source>
</evidence>
<organism evidence="8">
    <name type="scientific">marine metagenome</name>
    <dbReference type="NCBI Taxonomy" id="408172"/>
    <lineage>
        <taxon>unclassified sequences</taxon>
        <taxon>metagenomes</taxon>
        <taxon>ecological metagenomes</taxon>
    </lineage>
</organism>
<protein>
    <recommendedName>
        <fullName evidence="9">Trk system potassium uptake protein TrkA</fullName>
    </recommendedName>
</protein>
<dbReference type="PANTHER" id="PTHR43833:SF5">
    <property type="entry name" value="TRK SYSTEM POTASSIUM UPTAKE PROTEIN TRKA"/>
    <property type="match status" value="1"/>
</dbReference>
<dbReference type="InterPro" id="IPR050721">
    <property type="entry name" value="Trk_Ktr_HKT_K-transport"/>
</dbReference>
<keyword evidence="1" id="KW-0813">Transport</keyword>
<dbReference type="GO" id="GO:0005886">
    <property type="term" value="C:plasma membrane"/>
    <property type="evidence" value="ECO:0007669"/>
    <property type="project" value="InterPro"/>
</dbReference>
<dbReference type="FunFam" id="3.40.50.720:FF:000042">
    <property type="entry name" value="Trk system potassium transporter TrkA"/>
    <property type="match status" value="1"/>
</dbReference>
<dbReference type="InterPro" id="IPR036721">
    <property type="entry name" value="RCK_C_sf"/>
</dbReference>
<keyword evidence="5" id="KW-0406">Ion transport</keyword>
<keyword evidence="4" id="KW-0520">NAD</keyword>
<keyword evidence="2" id="KW-0633">Potassium transport</keyword>
<sequence>MRILIVGAGQVGTTAAYSLAREEANEVTIVDHRADVLRELQDRLDVRTVVGHAAFPDVLERAGAKEADMLIALTNSDEMNMLACQVASTLFQTPTKIARIRAAEYLTQPTLFGVDAIPVDVTISPEELVTDHICELIRFPGALQVLEFADGRVRLVATQAHEGGALVGHPLRELSEHIPNVESRVVAIYRGGQGIIPDGDTVVEEGDEVFFIAARKDIRTVLNEMRKQDEPVRKVVIAGGGNIGVRLAKALEDTNQVKVIDRNRERARQISEVLNKAMVLHGDAADEELLLEENIDSADVFVSVTNAEEANILSAMLAKRLGAHKVMALINKPVYAELVQAGTIDIAISPQQITLGVLLAHVRLGDVVKVHSLRRGAAEAIEAVAHGDAGDSRVVGRAIDEIELPSGATISAIVRGDQVLMDHHDTAIEADDHVIIFITDRRQIGEVERLFEIGANTT</sequence>
<dbReference type="InterPro" id="IPR003148">
    <property type="entry name" value="RCK_N"/>
</dbReference>
<dbReference type="InterPro" id="IPR006036">
    <property type="entry name" value="K_uptake_TrkA"/>
</dbReference>
<evidence type="ECO:0008006" key="9">
    <source>
        <dbReference type="Google" id="ProtNLM"/>
    </source>
</evidence>
<dbReference type="PROSITE" id="PS51202">
    <property type="entry name" value="RCK_C"/>
    <property type="match status" value="2"/>
</dbReference>
<dbReference type="SUPFAM" id="SSF51735">
    <property type="entry name" value="NAD(P)-binding Rossmann-fold domains"/>
    <property type="match status" value="2"/>
</dbReference>
<dbReference type="InterPro" id="IPR036291">
    <property type="entry name" value="NAD(P)-bd_dom_sf"/>
</dbReference>
<dbReference type="Gene3D" id="3.40.50.720">
    <property type="entry name" value="NAD(P)-binding Rossmann-like Domain"/>
    <property type="match status" value="2"/>
</dbReference>
<dbReference type="FunFam" id="3.30.70.1450:FF:000001">
    <property type="entry name" value="Trk system potassium transporter TrkA"/>
    <property type="match status" value="1"/>
</dbReference>
<evidence type="ECO:0000259" key="7">
    <source>
        <dbReference type="PROSITE" id="PS51202"/>
    </source>
</evidence>